<evidence type="ECO:0000313" key="1">
    <source>
        <dbReference type="EMBL" id="MBD3323278.1"/>
    </source>
</evidence>
<reference evidence="1" key="1">
    <citation type="submission" date="2019-11" db="EMBL/GenBank/DDBJ databases">
        <title>Microbial mats filling the niche in hypersaline microbial mats.</title>
        <authorList>
            <person name="Wong H.L."/>
            <person name="Macleod F.I."/>
            <person name="White R.A. III"/>
            <person name="Burns B.P."/>
        </authorList>
    </citation>
    <scope>NUCLEOTIDE SEQUENCE</scope>
    <source>
        <strain evidence="1">Rbin_158</strain>
    </source>
</reference>
<dbReference type="AlphaFoldDB" id="A0A9D5Q4H7"/>
<protein>
    <submittedName>
        <fullName evidence="1">Uncharacterized protein</fullName>
    </submittedName>
</protein>
<dbReference type="Proteomes" id="UP000649604">
    <property type="component" value="Unassembled WGS sequence"/>
</dbReference>
<proteinExistence type="predicted"/>
<accession>A0A9D5Q4H7</accession>
<gene>
    <name evidence="1" type="ORF">GF339_01765</name>
</gene>
<sequence>MNKDSRNGQTIRGDDMRPEYDLKTLSGGVRGKYYNAYREGHTVKIHKADGTVDVHYFTLEDGAVMLEPDVQRYFPDSDAVNKALRCLIPLVGEREKSNVKA</sequence>
<dbReference type="EMBL" id="WJJP01000048">
    <property type="protein sequence ID" value="MBD3323278.1"/>
    <property type="molecule type" value="Genomic_DNA"/>
</dbReference>
<organism evidence="1 2">
    <name type="scientific">candidate division KSB3 bacterium</name>
    <dbReference type="NCBI Taxonomy" id="2044937"/>
    <lineage>
        <taxon>Bacteria</taxon>
        <taxon>candidate division KSB3</taxon>
    </lineage>
</organism>
<evidence type="ECO:0000313" key="2">
    <source>
        <dbReference type="Proteomes" id="UP000649604"/>
    </source>
</evidence>
<comment type="caution">
    <text evidence="1">The sequence shown here is derived from an EMBL/GenBank/DDBJ whole genome shotgun (WGS) entry which is preliminary data.</text>
</comment>
<name>A0A9D5Q4H7_9BACT</name>